<dbReference type="PROSITE" id="PS50851">
    <property type="entry name" value="CHEW"/>
    <property type="match status" value="1"/>
</dbReference>
<evidence type="ECO:0000313" key="3">
    <source>
        <dbReference type="Proteomes" id="UP000609531"/>
    </source>
</evidence>
<dbReference type="SMART" id="SM00260">
    <property type="entry name" value="CheW"/>
    <property type="match status" value="1"/>
</dbReference>
<accession>A0A934IRA1</accession>
<dbReference type="InterPro" id="IPR039315">
    <property type="entry name" value="CheW"/>
</dbReference>
<proteinExistence type="predicted"/>
<dbReference type="EMBL" id="JAEKJA010000034">
    <property type="protein sequence ID" value="MBJ3778652.1"/>
    <property type="molecule type" value="Genomic_DNA"/>
</dbReference>
<dbReference type="PANTHER" id="PTHR22617:SF23">
    <property type="entry name" value="CHEMOTAXIS PROTEIN CHEW"/>
    <property type="match status" value="1"/>
</dbReference>
<organism evidence="2 3">
    <name type="scientific">Acuticoccus mangrovi</name>
    <dbReference type="NCBI Taxonomy" id="2796142"/>
    <lineage>
        <taxon>Bacteria</taxon>
        <taxon>Pseudomonadati</taxon>
        <taxon>Pseudomonadota</taxon>
        <taxon>Alphaproteobacteria</taxon>
        <taxon>Hyphomicrobiales</taxon>
        <taxon>Amorphaceae</taxon>
        <taxon>Acuticoccus</taxon>
    </lineage>
</organism>
<dbReference type="AlphaFoldDB" id="A0A934IRA1"/>
<reference evidence="2" key="1">
    <citation type="submission" date="2020-12" db="EMBL/GenBank/DDBJ databases">
        <title>Bacterial taxonomy.</title>
        <authorList>
            <person name="Pan X."/>
        </authorList>
    </citation>
    <scope>NUCLEOTIDE SEQUENCE</scope>
    <source>
        <strain evidence="2">B2012</strain>
    </source>
</reference>
<dbReference type="Proteomes" id="UP000609531">
    <property type="component" value="Unassembled WGS sequence"/>
</dbReference>
<dbReference type="SUPFAM" id="SSF50341">
    <property type="entry name" value="CheW-like"/>
    <property type="match status" value="1"/>
</dbReference>
<evidence type="ECO:0000259" key="1">
    <source>
        <dbReference type="PROSITE" id="PS50851"/>
    </source>
</evidence>
<dbReference type="InterPro" id="IPR036061">
    <property type="entry name" value="CheW-like_dom_sf"/>
</dbReference>
<evidence type="ECO:0000313" key="2">
    <source>
        <dbReference type="EMBL" id="MBJ3778652.1"/>
    </source>
</evidence>
<sequence length="156" mass="16729">MSALARTSIADGADGFVTAKLAGHWFALPISAVDEVFLLTRITDVPRSPPGIIGVLNLRGRIVTALDTRQILGFPPAKSQPTMAIGIERAGELFGLAVDEMGDVLTSVPSEREPAPMNLDRRWRDIVIGVQRSDNNLVLIVAVDRLFDGVISLVGT</sequence>
<gene>
    <name evidence="2" type="ORF">JCR33_23330</name>
</gene>
<protein>
    <submittedName>
        <fullName evidence="2">Purine-binding chemotaxis protein CheW</fullName>
    </submittedName>
</protein>
<name>A0A934IRA1_9HYPH</name>
<dbReference type="GO" id="GO:0006935">
    <property type="term" value="P:chemotaxis"/>
    <property type="evidence" value="ECO:0007669"/>
    <property type="project" value="InterPro"/>
</dbReference>
<dbReference type="Gene3D" id="2.30.30.40">
    <property type="entry name" value="SH3 Domains"/>
    <property type="match status" value="1"/>
</dbReference>
<feature type="domain" description="CheW-like" evidence="1">
    <location>
        <begin position="13"/>
        <end position="152"/>
    </location>
</feature>
<dbReference type="PANTHER" id="PTHR22617">
    <property type="entry name" value="CHEMOTAXIS SENSOR HISTIDINE KINASE-RELATED"/>
    <property type="match status" value="1"/>
</dbReference>
<dbReference type="Gene3D" id="2.40.50.180">
    <property type="entry name" value="CheA-289, Domain 4"/>
    <property type="match status" value="1"/>
</dbReference>
<dbReference type="GO" id="GO:0005829">
    <property type="term" value="C:cytosol"/>
    <property type="evidence" value="ECO:0007669"/>
    <property type="project" value="TreeGrafter"/>
</dbReference>
<dbReference type="Pfam" id="PF01584">
    <property type="entry name" value="CheW"/>
    <property type="match status" value="1"/>
</dbReference>
<comment type="caution">
    <text evidence="2">The sequence shown here is derived from an EMBL/GenBank/DDBJ whole genome shotgun (WGS) entry which is preliminary data.</text>
</comment>
<dbReference type="GO" id="GO:0007165">
    <property type="term" value="P:signal transduction"/>
    <property type="evidence" value="ECO:0007669"/>
    <property type="project" value="InterPro"/>
</dbReference>
<dbReference type="RefSeq" id="WP_198884557.1">
    <property type="nucleotide sequence ID" value="NZ_JAEKJA010000034.1"/>
</dbReference>
<dbReference type="InterPro" id="IPR002545">
    <property type="entry name" value="CheW-lke_dom"/>
</dbReference>
<keyword evidence="3" id="KW-1185">Reference proteome</keyword>